<protein>
    <submittedName>
        <fullName evidence="2">Mobile element protein</fullName>
    </submittedName>
</protein>
<organism evidence="2">
    <name type="scientific">uncultured bacterium B19D1_C12D4_E9D6</name>
    <dbReference type="NCBI Taxonomy" id="1329637"/>
    <lineage>
        <taxon>Bacteria</taxon>
        <taxon>environmental samples</taxon>
    </lineage>
</organism>
<evidence type="ECO:0000259" key="1">
    <source>
        <dbReference type="Pfam" id="PF13701"/>
    </source>
</evidence>
<proteinExistence type="predicted"/>
<evidence type="ECO:0000313" key="2">
    <source>
        <dbReference type="EMBL" id="AGO87460.1"/>
    </source>
</evidence>
<sequence length="118" mass="13482">MYRTIATNHDGWSNSEIMHWYNQRGEASENRIKELQSNFGGDMLPCGDPGANDLYFNLTALACNLYALLRDTLPETLSRRRATTMRRLLYFLSAKVAKTGRRVVIKLQAAHCWNAWSG</sequence>
<accession>S4W8Y3</accession>
<name>S4W8Y3_9BACT</name>
<dbReference type="EMBL" id="KC810034">
    <property type="protein sequence ID" value="AGO87460.1"/>
    <property type="molecule type" value="Genomic_DNA"/>
</dbReference>
<dbReference type="Pfam" id="PF13701">
    <property type="entry name" value="DDE_Tnp_1_4"/>
    <property type="match status" value="1"/>
</dbReference>
<reference evidence="2" key="1">
    <citation type="submission" date="2013-03" db="EMBL/GenBank/DDBJ databases">
        <authorList>
            <person name="Ballestriero F."/>
        </authorList>
    </citation>
    <scope>NUCLEOTIDE SEQUENCE</scope>
</reference>
<dbReference type="AlphaFoldDB" id="S4W8Y3"/>
<feature type="domain" description="Transposase DDE" evidence="1">
    <location>
        <begin position="3"/>
        <end position="113"/>
    </location>
</feature>
<dbReference type="InterPro" id="IPR025668">
    <property type="entry name" value="Tnp_DDE_dom"/>
</dbReference>